<reference evidence="1 2" key="1">
    <citation type="submission" date="2021-06" db="EMBL/GenBank/DDBJ databases">
        <title>Caerostris darwini draft genome.</title>
        <authorList>
            <person name="Kono N."/>
            <person name="Arakawa K."/>
        </authorList>
    </citation>
    <scope>NUCLEOTIDE SEQUENCE [LARGE SCALE GENOMIC DNA]</scope>
</reference>
<evidence type="ECO:0000313" key="2">
    <source>
        <dbReference type="Proteomes" id="UP001054837"/>
    </source>
</evidence>
<sequence length="101" mass="11143">MITTVGDPIPDYLRLHQPVSDVLGAAVPSAEVMSVPRPVIDTFEDTHSRTSRRGRLMRSPQRLNLSNTVRFESSSGHSKGGMGGACWKKELKLDDFCSENL</sequence>
<evidence type="ECO:0000313" key="1">
    <source>
        <dbReference type="EMBL" id="GIY74703.1"/>
    </source>
</evidence>
<accession>A0AAV4VZ18</accession>
<gene>
    <name evidence="1" type="ORF">CDAR_524411</name>
</gene>
<protein>
    <submittedName>
        <fullName evidence="1">Uncharacterized protein</fullName>
    </submittedName>
</protein>
<proteinExistence type="predicted"/>
<organism evidence="1 2">
    <name type="scientific">Caerostris darwini</name>
    <dbReference type="NCBI Taxonomy" id="1538125"/>
    <lineage>
        <taxon>Eukaryota</taxon>
        <taxon>Metazoa</taxon>
        <taxon>Ecdysozoa</taxon>
        <taxon>Arthropoda</taxon>
        <taxon>Chelicerata</taxon>
        <taxon>Arachnida</taxon>
        <taxon>Araneae</taxon>
        <taxon>Araneomorphae</taxon>
        <taxon>Entelegynae</taxon>
        <taxon>Araneoidea</taxon>
        <taxon>Araneidae</taxon>
        <taxon>Caerostris</taxon>
    </lineage>
</organism>
<dbReference type="EMBL" id="BPLQ01013774">
    <property type="protein sequence ID" value="GIY74703.1"/>
    <property type="molecule type" value="Genomic_DNA"/>
</dbReference>
<dbReference type="Proteomes" id="UP001054837">
    <property type="component" value="Unassembled WGS sequence"/>
</dbReference>
<keyword evidence="2" id="KW-1185">Reference proteome</keyword>
<dbReference type="AlphaFoldDB" id="A0AAV4VZ18"/>
<comment type="caution">
    <text evidence="1">The sequence shown here is derived from an EMBL/GenBank/DDBJ whole genome shotgun (WGS) entry which is preliminary data.</text>
</comment>
<name>A0AAV4VZ18_9ARAC</name>